<dbReference type="OrthoDB" id="2942282at2"/>
<accession>W4QTP3</accession>
<protein>
    <submittedName>
        <fullName evidence="2">Uncharacterized protein</fullName>
    </submittedName>
</protein>
<evidence type="ECO:0000313" key="3">
    <source>
        <dbReference type="Proteomes" id="UP000018896"/>
    </source>
</evidence>
<keyword evidence="3" id="KW-1185">Reference proteome</keyword>
<dbReference type="RefSeq" id="WP_035664879.1">
    <property type="nucleotide sequence ID" value="NZ_BAUV01000018.1"/>
</dbReference>
<feature type="region of interest" description="Disordered" evidence="1">
    <location>
        <begin position="1"/>
        <end position="61"/>
    </location>
</feature>
<dbReference type="STRING" id="1236973.JCM9157_2535"/>
<gene>
    <name evidence="2" type="ORF">JCM9157_2535</name>
</gene>
<name>W4QTP3_HALA3</name>
<dbReference type="eggNOG" id="ENOG503292M">
    <property type="taxonomic scope" value="Bacteria"/>
</dbReference>
<evidence type="ECO:0000256" key="1">
    <source>
        <dbReference type="SAM" id="MobiDB-lite"/>
    </source>
</evidence>
<organism evidence="2 3">
    <name type="scientific">Halalkalibacter akibai (strain ATCC 43226 / DSM 21942 / CIP 109018 / JCM 9157 / 1139)</name>
    <name type="common">Bacillus akibai</name>
    <dbReference type="NCBI Taxonomy" id="1236973"/>
    <lineage>
        <taxon>Bacteria</taxon>
        <taxon>Bacillati</taxon>
        <taxon>Bacillota</taxon>
        <taxon>Bacilli</taxon>
        <taxon>Bacillales</taxon>
        <taxon>Bacillaceae</taxon>
        <taxon>Halalkalibacter</taxon>
    </lineage>
</organism>
<evidence type="ECO:0000313" key="2">
    <source>
        <dbReference type="EMBL" id="GAE35431.1"/>
    </source>
</evidence>
<dbReference type="EMBL" id="BAUV01000018">
    <property type="protein sequence ID" value="GAE35431.1"/>
    <property type="molecule type" value="Genomic_DNA"/>
</dbReference>
<comment type="caution">
    <text evidence="2">The sequence shown here is derived from an EMBL/GenBank/DDBJ whole genome shotgun (WGS) entry which is preliminary data.</text>
</comment>
<dbReference type="Proteomes" id="UP000018896">
    <property type="component" value="Unassembled WGS sequence"/>
</dbReference>
<feature type="compositionally biased region" description="Polar residues" evidence="1">
    <location>
        <begin position="41"/>
        <end position="60"/>
    </location>
</feature>
<reference evidence="2 3" key="1">
    <citation type="journal article" date="2014" name="Genome Announc.">
        <title>Draft Genome Sequences of Three Alkaliphilic Bacillus Strains, Bacillus wakoensis JCM 9140T, Bacillus akibai JCM 9157T, and Bacillus hemicellulosilyticus JCM 9152T.</title>
        <authorList>
            <person name="Yuki M."/>
            <person name="Oshima K."/>
            <person name="Suda W."/>
            <person name="Oshida Y."/>
            <person name="Kitamura K."/>
            <person name="Iida T."/>
            <person name="Hattori M."/>
            <person name="Ohkuma M."/>
        </authorList>
    </citation>
    <scope>NUCLEOTIDE SEQUENCE [LARGE SCALE GENOMIC DNA]</scope>
    <source>
        <strain evidence="2 3">JCM 9157</strain>
    </source>
</reference>
<proteinExistence type="predicted"/>
<dbReference type="AlphaFoldDB" id="W4QTP3"/>
<sequence length="104" mass="11492">MSEEQKPQPQSDFFSDLMFGRPPMPPEQNQSPTENEPTDSGAEQPQPDNNASEQNKQPDQLESIFALVDSLGPVIAKLGPLATAISSYFNQDKKSEKNEKNANE</sequence>